<dbReference type="Proteomes" id="UP000006727">
    <property type="component" value="Chromosome 5"/>
</dbReference>
<reference evidence="2 3" key="1">
    <citation type="journal article" date="2008" name="Science">
        <title>The Physcomitrella genome reveals evolutionary insights into the conquest of land by plants.</title>
        <authorList>
            <person name="Rensing S."/>
            <person name="Lang D."/>
            <person name="Zimmer A."/>
            <person name="Terry A."/>
            <person name="Salamov A."/>
            <person name="Shapiro H."/>
            <person name="Nishiyama T."/>
            <person name="Perroud P.-F."/>
            <person name="Lindquist E."/>
            <person name="Kamisugi Y."/>
            <person name="Tanahashi T."/>
            <person name="Sakakibara K."/>
            <person name="Fujita T."/>
            <person name="Oishi K."/>
            <person name="Shin-I T."/>
            <person name="Kuroki Y."/>
            <person name="Toyoda A."/>
            <person name="Suzuki Y."/>
            <person name="Hashimoto A."/>
            <person name="Yamaguchi K."/>
            <person name="Sugano A."/>
            <person name="Kohara Y."/>
            <person name="Fujiyama A."/>
            <person name="Anterola A."/>
            <person name="Aoki S."/>
            <person name="Ashton N."/>
            <person name="Barbazuk W.B."/>
            <person name="Barker E."/>
            <person name="Bennetzen J."/>
            <person name="Bezanilla M."/>
            <person name="Blankenship R."/>
            <person name="Cho S.H."/>
            <person name="Dutcher S."/>
            <person name="Estelle M."/>
            <person name="Fawcett J.A."/>
            <person name="Gundlach H."/>
            <person name="Hanada K."/>
            <person name="Heyl A."/>
            <person name="Hicks K.A."/>
            <person name="Hugh J."/>
            <person name="Lohr M."/>
            <person name="Mayer K."/>
            <person name="Melkozernov A."/>
            <person name="Murata T."/>
            <person name="Nelson D."/>
            <person name="Pils B."/>
            <person name="Prigge M."/>
            <person name="Reiss B."/>
            <person name="Renner T."/>
            <person name="Rombauts S."/>
            <person name="Rushton P."/>
            <person name="Sanderfoot A."/>
            <person name="Schween G."/>
            <person name="Shiu S.-H."/>
            <person name="Stueber K."/>
            <person name="Theodoulou F.L."/>
            <person name="Tu H."/>
            <person name="Van de Peer Y."/>
            <person name="Verrier P.J."/>
            <person name="Waters E."/>
            <person name="Wood A."/>
            <person name="Yang L."/>
            <person name="Cove D."/>
            <person name="Cuming A."/>
            <person name="Hasebe M."/>
            <person name="Lucas S."/>
            <person name="Mishler D.B."/>
            <person name="Reski R."/>
            <person name="Grigoriev I."/>
            <person name="Quatrano R.S."/>
            <person name="Boore J.L."/>
        </authorList>
    </citation>
    <scope>NUCLEOTIDE SEQUENCE [LARGE SCALE GENOMIC DNA]</scope>
    <source>
        <strain evidence="2 3">cv. Gransden 2004</strain>
    </source>
</reference>
<dbReference type="InterPro" id="IPR010259">
    <property type="entry name" value="S8pro/Inhibitor_I9"/>
</dbReference>
<feature type="domain" description="Inhibitor I9" evidence="1">
    <location>
        <begin position="1"/>
        <end position="24"/>
    </location>
</feature>
<proteinExistence type="predicted"/>
<evidence type="ECO:0000259" key="1">
    <source>
        <dbReference type="Pfam" id="PF05922"/>
    </source>
</evidence>
<organism evidence="2 3">
    <name type="scientific">Physcomitrium patens</name>
    <name type="common">Spreading-leaved earth moss</name>
    <name type="synonym">Physcomitrella patens</name>
    <dbReference type="NCBI Taxonomy" id="3218"/>
    <lineage>
        <taxon>Eukaryota</taxon>
        <taxon>Viridiplantae</taxon>
        <taxon>Streptophyta</taxon>
        <taxon>Embryophyta</taxon>
        <taxon>Bryophyta</taxon>
        <taxon>Bryophytina</taxon>
        <taxon>Bryopsida</taxon>
        <taxon>Funariidae</taxon>
        <taxon>Funariales</taxon>
        <taxon>Funariaceae</taxon>
        <taxon>Physcomitrium</taxon>
    </lineage>
</organism>
<dbReference type="Gramene" id="Pp3c5_21710V3.2">
    <property type="protein sequence ID" value="Pp3c5_21710V3.2"/>
    <property type="gene ID" value="Pp3c5_21710"/>
</dbReference>
<reference evidence="2 3" key="2">
    <citation type="journal article" date="2018" name="Plant J.">
        <title>The Physcomitrella patens chromosome-scale assembly reveals moss genome structure and evolution.</title>
        <authorList>
            <person name="Lang D."/>
            <person name="Ullrich K.K."/>
            <person name="Murat F."/>
            <person name="Fuchs J."/>
            <person name="Jenkins J."/>
            <person name="Haas F.B."/>
            <person name="Piednoel M."/>
            <person name="Gundlach H."/>
            <person name="Van Bel M."/>
            <person name="Meyberg R."/>
            <person name="Vives C."/>
            <person name="Morata J."/>
            <person name="Symeonidi A."/>
            <person name="Hiss M."/>
            <person name="Muchero W."/>
            <person name="Kamisugi Y."/>
            <person name="Saleh O."/>
            <person name="Blanc G."/>
            <person name="Decker E.L."/>
            <person name="van Gessel N."/>
            <person name="Grimwood J."/>
            <person name="Hayes R.D."/>
            <person name="Graham S.W."/>
            <person name="Gunter L.E."/>
            <person name="McDaniel S.F."/>
            <person name="Hoernstein S.N.W."/>
            <person name="Larsson A."/>
            <person name="Li F.W."/>
            <person name="Perroud P.F."/>
            <person name="Phillips J."/>
            <person name="Ranjan P."/>
            <person name="Rokshar D.S."/>
            <person name="Rothfels C.J."/>
            <person name="Schneider L."/>
            <person name="Shu S."/>
            <person name="Stevenson D.W."/>
            <person name="Thummler F."/>
            <person name="Tillich M."/>
            <person name="Villarreal Aguilar J.C."/>
            <person name="Widiez T."/>
            <person name="Wong G.K."/>
            <person name="Wymore A."/>
            <person name="Zhang Y."/>
            <person name="Zimmer A.D."/>
            <person name="Quatrano R.S."/>
            <person name="Mayer K.F.X."/>
            <person name="Goodstein D."/>
            <person name="Casacuberta J.M."/>
            <person name="Vandepoele K."/>
            <person name="Reski R."/>
            <person name="Cuming A.C."/>
            <person name="Tuskan G.A."/>
            <person name="Maumus F."/>
            <person name="Salse J."/>
            <person name="Schmutz J."/>
            <person name="Rensing S.A."/>
        </authorList>
    </citation>
    <scope>NUCLEOTIDE SEQUENCE [LARGE SCALE GENOMIC DNA]</scope>
    <source>
        <strain evidence="2 3">cv. Gransden 2004</strain>
    </source>
</reference>
<evidence type="ECO:0000313" key="2">
    <source>
        <dbReference type="EnsemblPlants" id="Pp3c5_21710V3.2"/>
    </source>
</evidence>
<dbReference type="InterPro" id="IPR037045">
    <property type="entry name" value="S8pro/Inhibitor_I9_sf"/>
</dbReference>
<dbReference type="EMBL" id="ABEU02000005">
    <property type="status" value="NOT_ANNOTATED_CDS"/>
    <property type="molecule type" value="Genomic_DNA"/>
</dbReference>
<sequence>MLYTYKHVFNGFSATMTVDGAAALPVGLNIYSGTL</sequence>
<evidence type="ECO:0000313" key="3">
    <source>
        <dbReference type="Proteomes" id="UP000006727"/>
    </source>
</evidence>
<dbReference type="Gene3D" id="3.30.70.80">
    <property type="entry name" value="Peptidase S8 propeptide/proteinase inhibitor I9"/>
    <property type="match status" value="1"/>
</dbReference>
<reference evidence="2" key="3">
    <citation type="submission" date="2020-12" db="UniProtKB">
        <authorList>
            <consortium name="EnsemblPlants"/>
        </authorList>
    </citation>
    <scope>IDENTIFICATION</scope>
</reference>
<name>A0A7I4DX15_PHYPA</name>
<protein>
    <recommendedName>
        <fullName evidence="1">Inhibitor I9 domain-containing protein</fullName>
    </recommendedName>
</protein>
<keyword evidence="3" id="KW-1185">Reference proteome</keyword>
<dbReference type="Pfam" id="PF05922">
    <property type="entry name" value="Inhibitor_I9"/>
    <property type="match status" value="1"/>
</dbReference>
<dbReference type="AlphaFoldDB" id="A0A7I4DX15"/>
<dbReference type="InParanoid" id="A0A7I4DX15"/>
<dbReference type="EnsemblPlants" id="Pp3c5_21710V3.2">
    <property type="protein sequence ID" value="Pp3c5_21710V3.2"/>
    <property type="gene ID" value="Pp3c5_21710"/>
</dbReference>
<accession>A0A7I4DX15</accession>